<evidence type="ECO:0000313" key="3">
    <source>
        <dbReference type="Proteomes" id="UP000186808"/>
    </source>
</evidence>
<dbReference type="RefSeq" id="WP_058468981.1">
    <property type="nucleotide sequence ID" value="NZ_FTNL01000011.1"/>
</dbReference>
<evidence type="ECO:0000313" key="2">
    <source>
        <dbReference type="EMBL" id="STO92132.1"/>
    </source>
</evidence>
<sequence length="273" mass="31529">MKKLLRLEIKQNLRRPPRVYVKSIDLKTIYGSFHVDAPDAFDGWDLLSSEQTIELKQFMQNVTAVYEHLNPSPANTLTDFRFRLPYEFLNTLEQIEILCHKEKVELNVFDSMITSMIQQIKIATSKLSGHAKEQALALLDRANLAEYKKIDFSPQIRAVFAELQAIHNRSEKLHLKAKDLYNKDKSYSPLAIKGMAEGETIPSKWLVCCAIDILIDERSDPLNSMLSSDDLFMLWARPLLKEDFSKEVLLSKAQKLEKNKSLIDRITQFNRVN</sequence>
<gene>
    <name evidence="2" type="ORF">NCTC11401_03375</name>
    <name evidence="1" type="ORF">SAMN05421777_11188</name>
</gene>
<reference evidence="2 4" key="2">
    <citation type="submission" date="2018-06" db="EMBL/GenBank/DDBJ databases">
        <authorList>
            <consortium name="Pathogen Informatics"/>
            <person name="Doyle S."/>
        </authorList>
    </citation>
    <scope>NUCLEOTIDE SEQUENCE [LARGE SCALE GENOMIC DNA]</scope>
    <source>
        <strain evidence="2 4">NCTC11401</strain>
    </source>
</reference>
<proteinExistence type="predicted"/>
<dbReference type="EMBL" id="UGGV01000002">
    <property type="protein sequence ID" value="STO92132.1"/>
    <property type="molecule type" value="Genomic_DNA"/>
</dbReference>
<organism evidence="2 4">
    <name type="scientific">Fluoribacter gormanii</name>
    <dbReference type="NCBI Taxonomy" id="464"/>
    <lineage>
        <taxon>Bacteria</taxon>
        <taxon>Pseudomonadati</taxon>
        <taxon>Pseudomonadota</taxon>
        <taxon>Gammaproteobacteria</taxon>
        <taxon>Legionellales</taxon>
        <taxon>Legionellaceae</taxon>
        <taxon>Fluoribacter</taxon>
    </lineage>
</organism>
<dbReference type="AlphaFoldDB" id="A0A377IV86"/>
<dbReference type="Proteomes" id="UP000186808">
    <property type="component" value="Unassembled WGS sequence"/>
</dbReference>
<accession>A0A377IV86</accession>
<dbReference type="Proteomes" id="UP000254374">
    <property type="component" value="Unassembled WGS sequence"/>
</dbReference>
<evidence type="ECO:0000313" key="4">
    <source>
        <dbReference type="Proteomes" id="UP000254374"/>
    </source>
</evidence>
<name>A0A377IV86_9GAMM</name>
<dbReference type="STRING" id="464.Lgor_2568"/>
<evidence type="ECO:0000313" key="1">
    <source>
        <dbReference type="EMBL" id="SIR39298.1"/>
    </source>
</evidence>
<protein>
    <submittedName>
        <fullName evidence="2">Uncharacterized protein</fullName>
    </submittedName>
</protein>
<keyword evidence="3" id="KW-1185">Reference proteome</keyword>
<dbReference type="EMBL" id="FTNL01000011">
    <property type="protein sequence ID" value="SIR39298.1"/>
    <property type="molecule type" value="Genomic_DNA"/>
</dbReference>
<dbReference type="OrthoDB" id="5635283at2"/>
<reference evidence="1 3" key="1">
    <citation type="submission" date="2017-01" db="EMBL/GenBank/DDBJ databases">
        <authorList>
            <person name="Varghese N."/>
            <person name="Submissions S."/>
        </authorList>
    </citation>
    <scope>NUCLEOTIDE SEQUENCE [LARGE SCALE GENOMIC DNA]</scope>
    <source>
        <strain evidence="1 3">ATCC 33342</strain>
    </source>
</reference>